<dbReference type="Gene3D" id="3.30.470.20">
    <property type="entry name" value="ATP-grasp fold, B domain"/>
    <property type="match status" value="1"/>
</dbReference>
<dbReference type="GO" id="GO:0016874">
    <property type="term" value="F:ligase activity"/>
    <property type="evidence" value="ECO:0007669"/>
    <property type="project" value="UniProtKB-KW"/>
</dbReference>
<gene>
    <name evidence="6" type="ORF">SAZU_1014</name>
</gene>
<sequence>MTISPDPSAIDEADGSVTTADGPVVMVDVYAPTMRLAEAFIAAGRPVVRVQSTPEVPPVYRASFRADIFLDNIVHEGDLKQTAKAVSAHVPAAVLTGGELGVELADQLSELLGLATNGTAHSAARRDKFRQMETVKQAGIPGSRQILAESAGQLADFHRELGGRVVVKPIRSAGNDGVHFCETPEDSAAAYRAIAQAVNIFSFRNEGVVAQEFLHGTEYVVNTVSCRGGHRATDVWKYTKISVNGVSNRISGALSVAPGEPARAALVAYAFDVLDALEVRHGPAHLEIMLTPDGPRLVEAGIRLCGADTAYYARLATGESQVERTVDAYLNPTDFLHRLGAPHRTEHHVAMAFLTSPVSGTLKSYPLLGLVEELESFHNAQTFVRPGEQLPLTVDDTTEPMMIGLAHPDRAVLERDFATVCYLDGHGFYELEPAGAAS</sequence>
<reference evidence="6" key="1">
    <citation type="journal article" date="2015" name="Genome Announc.">
        <title>Draft Genome Sequence of Thiostrepton-Producing Streptomyces azureus ATCC 14921.</title>
        <authorList>
            <person name="Sakihara K."/>
            <person name="Maeda J."/>
            <person name="Tashiro K."/>
            <person name="Fujino Y."/>
            <person name="Kuhara S."/>
            <person name="Ohshima T."/>
            <person name="Ogata S."/>
            <person name="Doi K."/>
        </authorList>
    </citation>
    <scope>NUCLEOTIDE SEQUENCE [LARGE SCALE GENOMIC DNA]</scope>
    <source>
        <strain evidence="6">ATCC14921</strain>
    </source>
</reference>
<evidence type="ECO:0000259" key="5">
    <source>
        <dbReference type="PROSITE" id="PS50975"/>
    </source>
</evidence>
<dbReference type="PANTHER" id="PTHR43585">
    <property type="entry name" value="FUMIPYRROLE BIOSYNTHESIS PROTEIN C"/>
    <property type="match status" value="1"/>
</dbReference>
<dbReference type="GO" id="GO:0005524">
    <property type="term" value="F:ATP binding"/>
    <property type="evidence" value="ECO:0007669"/>
    <property type="project" value="UniProtKB-UniRule"/>
</dbReference>
<dbReference type="InterPro" id="IPR011761">
    <property type="entry name" value="ATP-grasp"/>
</dbReference>
<dbReference type="RefSeq" id="WP_236711591.1">
    <property type="nucleotide sequence ID" value="NZ_DF968210.1"/>
</dbReference>
<protein>
    <submittedName>
        <fullName evidence="6">Phosphoribosylglycinamide synthetase</fullName>
    </submittedName>
</protein>
<keyword evidence="3 4" id="KW-0067">ATP-binding</keyword>
<dbReference type="PROSITE" id="PS50975">
    <property type="entry name" value="ATP_GRASP"/>
    <property type="match status" value="1"/>
</dbReference>
<dbReference type="Proteomes" id="UP000053859">
    <property type="component" value="Unassembled WGS sequence"/>
</dbReference>
<dbReference type="GO" id="GO:0046872">
    <property type="term" value="F:metal ion binding"/>
    <property type="evidence" value="ECO:0007669"/>
    <property type="project" value="InterPro"/>
</dbReference>
<dbReference type="NCBIfam" id="NF005543">
    <property type="entry name" value="PRK07206.1"/>
    <property type="match status" value="1"/>
</dbReference>
<evidence type="ECO:0000313" key="7">
    <source>
        <dbReference type="Proteomes" id="UP000053859"/>
    </source>
</evidence>
<evidence type="ECO:0000256" key="2">
    <source>
        <dbReference type="ARBA" id="ARBA00022741"/>
    </source>
</evidence>
<evidence type="ECO:0000256" key="3">
    <source>
        <dbReference type="ARBA" id="ARBA00022840"/>
    </source>
</evidence>
<dbReference type="InterPro" id="IPR052032">
    <property type="entry name" value="ATP-dep_AA_Ligase"/>
</dbReference>
<keyword evidence="2 4" id="KW-0547">Nucleotide-binding</keyword>
<evidence type="ECO:0000256" key="1">
    <source>
        <dbReference type="ARBA" id="ARBA00022598"/>
    </source>
</evidence>
<dbReference type="PATRIC" id="fig|146537.3.peg.1066"/>
<dbReference type="EMBL" id="DF968210">
    <property type="protein sequence ID" value="GAP46276.1"/>
    <property type="molecule type" value="Genomic_DNA"/>
</dbReference>
<dbReference type="SUPFAM" id="SSF56059">
    <property type="entry name" value="Glutathione synthetase ATP-binding domain-like"/>
    <property type="match status" value="1"/>
</dbReference>
<feature type="domain" description="ATP-grasp" evidence="5">
    <location>
        <begin position="132"/>
        <end position="330"/>
    </location>
</feature>
<evidence type="ECO:0000313" key="6">
    <source>
        <dbReference type="EMBL" id="GAP46276.1"/>
    </source>
</evidence>
<accession>A0A0K8PEF3</accession>
<dbReference type="AlphaFoldDB" id="A0A0K8PEF3"/>
<dbReference type="Pfam" id="PF13535">
    <property type="entry name" value="ATP-grasp_4"/>
    <property type="match status" value="1"/>
</dbReference>
<name>A0A0K8PEF3_STRAJ</name>
<evidence type="ECO:0000256" key="4">
    <source>
        <dbReference type="PROSITE-ProRule" id="PRU00409"/>
    </source>
</evidence>
<organism evidence="6 7">
    <name type="scientific">Streptomyces azureus</name>
    <dbReference type="NCBI Taxonomy" id="146537"/>
    <lineage>
        <taxon>Bacteria</taxon>
        <taxon>Bacillati</taxon>
        <taxon>Actinomycetota</taxon>
        <taxon>Actinomycetes</taxon>
        <taxon>Kitasatosporales</taxon>
        <taxon>Streptomycetaceae</taxon>
        <taxon>Streptomyces</taxon>
    </lineage>
</organism>
<dbReference type="PANTHER" id="PTHR43585:SF2">
    <property type="entry name" value="ATP-GRASP ENZYME FSQD"/>
    <property type="match status" value="1"/>
</dbReference>
<proteinExistence type="predicted"/>
<keyword evidence="1" id="KW-0436">Ligase</keyword>
<keyword evidence="7" id="KW-1185">Reference proteome</keyword>